<evidence type="ECO:0000313" key="2">
    <source>
        <dbReference type="Proteomes" id="UP000595140"/>
    </source>
</evidence>
<dbReference type="AlphaFoldDB" id="A0A484N948"/>
<reference evidence="1 2" key="1">
    <citation type="submission" date="2018-04" db="EMBL/GenBank/DDBJ databases">
        <authorList>
            <person name="Vogel A."/>
        </authorList>
    </citation>
    <scope>NUCLEOTIDE SEQUENCE [LARGE SCALE GENOMIC DNA]</scope>
</reference>
<sequence length="80" mass="9807">MRLFRNLWDKAKKLLIERFWPTYKKKAEDVFLEVFDEVLDQYLEKEDSHEDEEPEDVKTVIEWNGDFIEDLQETSSTFFL</sequence>
<organism evidence="1 2">
    <name type="scientific">Cuscuta campestris</name>
    <dbReference type="NCBI Taxonomy" id="132261"/>
    <lineage>
        <taxon>Eukaryota</taxon>
        <taxon>Viridiplantae</taxon>
        <taxon>Streptophyta</taxon>
        <taxon>Embryophyta</taxon>
        <taxon>Tracheophyta</taxon>
        <taxon>Spermatophyta</taxon>
        <taxon>Magnoliopsida</taxon>
        <taxon>eudicotyledons</taxon>
        <taxon>Gunneridae</taxon>
        <taxon>Pentapetalae</taxon>
        <taxon>asterids</taxon>
        <taxon>lamiids</taxon>
        <taxon>Solanales</taxon>
        <taxon>Convolvulaceae</taxon>
        <taxon>Cuscuteae</taxon>
        <taxon>Cuscuta</taxon>
        <taxon>Cuscuta subgen. Grammica</taxon>
        <taxon>Cuscuta sect. Cleistogrammica</taxon>
    </lineage>
</organism>
<proteinExistence type="predicted"/>
<accession>A0A484N948</accession>
<name>A0A484N948_9ASTE</name>
<evidence type="ECO:0000313" key="1">
    <source>
        <dbReference type="EMBL" id="VFQ96384.1"/>
    </source>
</evidence>
<keyword evidence="2" id="KW-1185">Reference proteome</keyword>
<dbReference type="Proteomes" id="UP000595140">
    <property type="component" value="Unassembled WGS sequence"/>
</dbReference>
<dbReference type="EMBL" id="OOIL02005938">
    <property type="protein sequence ID" value="VFQ96384.1"/>
    <property type="molecule type" value="Genomic_DNA"/>
</dbReference>
<protein>
    <submittedName>
        <fullName evidence="1">Uncharacterized protein</fullName>
    </submittedName>
</protein>
<gene>
    <name evidence="1" type="ORF">CCAM_LOCUS38160</name>
</gene>